<dbReference type="GO" id="GO:0046872">
    <property type="term" value="F:metal ion binding"/>
    <property type="evidence" value="ECO:0007669"/>
    <property type="project" value="UniProtKB-KW"/>
</dbReference>
<dbReference type="STRING" id="497964.CfE428DRAFT_0749"/>
<dbReference type="RefSeq" id="WP_006978076.1">
    <property type="nucleotide sequence ID" value="NZ_ABVL01000002.1"/>
</dbReference>
<dbReference type="eggNOG" id="COG0327">
    <property type="taxonomic scope" value="Bacteria"/>
</dbReference>
<evidence type="ECO:0000313" key="7">
    <source>
        <dbReference type="Proteomes" id="UP000005824"/>
    </source>
</evidence>
<sequence length="251" mass="26979">MPQLAAIVAHLDRHLRHAEVKDFSGAWNGLQIENSGDIRKIGAAVDASSATIQAAVDKGIQLLLVHHGLFWSGVQPVVGPTRRRIKAALDGDLAVYSSHLPLDLHPTLGNNALLCRALGFKKLEPFFHEKGQFLGFKTRLALTREELSRRLEKALGKKPHLSPGGPAKTARIGVVTGGAGAEVGLAAAEGVDTFITGEGPQHSYIAAEELGVNLFYGGHYATETFGVKALAAYVSKRFRIPWEFIDHPTGL</sequence>
<evidence type="ECO:0000256" key="2">
    <source>
        <dbReference type="ARBA" id="ARBA00011643"/>
    </source>
</evidence>
<comment type="similarity">
    <text evidence="1">Belongs to the GTP cyclohydrolase I type 2/NIF3 family.</text>
</comment>
<dbReference type="PANTHER" id="PTHR13799">
    <property type="entry name" value="NGG1 INTERACTING FACTOR 3"/>
    <property type="match status" value="1"/>
</dbReference>
<accession>B4CVR2</accession>
<feature type="binding site" evidence="5">
    <location>
        <position position="67"/>
    </location>
    <ligand>
        <name>a divalent metal cation</name>
        <dbReference type="ChEBI" id="CHEBI:60240"/>
        <label>1</label>
    </ligand>
</feature>
<dbReference type="InParanoid" id="B4CVR2"/>
<gene>
    <name evidence="6" type="ORF">CfE428DRAFT_0749</name>
</gene>
<dbReference type="NCBIfam" id="TIGR00486">
    <property type="entry name" value="YbgI_SA1388"/>
    <property type="match status" value="1"/>
</dbReference>
<evidence type="ECO:0000313" key="6">
    <source>
        <dbReference type="EMBL" id="EDY21504.1"/>
    </source>
</evidence>
<dbReference type="AlphaFoldDB" id="B4CVR2"/>
<dbReference type="GO" id="GO:0005737">
    <property type="term" value="C:cytoplasm"/>
    <property type="evidence" value="ECO:0007669"/>
    <property type="project" value="TreeGrafter"/>
</dbReference>
<proteinExistence type="inferred from homology"/>
<organism evidence="6 7">
    <name type="scientific">Chthoniobacter flavus Ellin428</name>
    <dbReference type="NCBI Taxonomy" id="497964"/>
    <lineage>
        <taxon>Bacteria</taxon>
        <taxon>Pseudomonadati</taxon>
        <taxon>Verrucomicrobiota</taxon>
        <taxon>Spartobacteria</taxon>
        <taxon>Chthoniobacterales</taxon>
        <taxon>Chthoniobacteraceae</taxon>
        <taxon>Chthoniobacter</taxon>
    </lineage>
</organism>
<keyword evidence="7" id="KW-1185">Reference proteome</keyword>
<evidence type="ECO:0000256" key="5">
    <source>
        <dbReference type="PIRSR" id="PIRSR602678-1"/>
    </source>
</evidence>
<dbReference type="PANTHER" id="PTHR13799:SF14">
    <property type="entry name" value="GTP CYCLOHYDROLASE 1 TYPE 2 HOMOLOG"/>
    <property type="match status" value="1"/>
</dbReference>
<dbReference type="FunCoup" id="B4CVR2">
    <property type="interactions" value="220"/>
</dbReference>
<comment type="subunit">
    <text evidence="2">Homohexamer.</text>
</comment>
<dbReference type="FunFam" id="3.40.1390.30:FF:000001">
    <property type="entry name" value="GTP cyclohydrolase 1 type 2"/>
    <property type="match status" value="1"/>
</dbReference>
<evidence type="ECO:0000256" key="3">
    <source>
        <dbReference type="ARBA" id="ARBA00022112"/>
    </source>
</evidence>
<dbReference type="InterPro" id="IPR036069">
    <property type="entry name" value="DUF34/NIF3_sf"/>
</dbReference>
<dbReference type="Pfam" id="PF01784">
    <property type="entry name" value="DUF34_NIF3"/>
    <property type="match status" value="1"/>
</dbReference>
<evidence type="ECO:0000256" key="4">
    <source>
        <dbReference type="ARBA" id="ARBA00022723"/>
    </source>
</evidence>
<keyword evidence="4 5" id="KW-0479">Metal-binding</keyword>
<feature type="binding site" evidence="5">
    <location>
        <position position="103"/>
    </location>
    <ligand>
        <name>a divalent metal cation</name>
        <dbReference type="ChEBI" id="CHEBI:60240"/>
        <label>1</label>
    </ligand>
</feature>
<dbReference type="EMBL" id="ABVL01000002">
    <property type="protein sequence ID" value="EDY21504.1"/>
    <property type="molecule type" value="Genomic_DNA"/>
</dbReference>
<dbReference type="Gene3D" id="3.40.1390.30">
    <property type="entry name" value="NIF3 (NGG1p interacting factor 3)-like"/>
    <property type="match status" value="2"/>
</dbReference>
<dbReference type="SUPFAM" id="SSF102705">
    <property type="entry name" value="NIF3 (NGG1p interacting factor 3)-like"/>
    <property type="match status" value="1"/>
</dbReference>
<evidence type="ECO:0000256" key="1">
    <source>
        <dbReference type="ARBA" id="ARBA00006964"/>
    </source>
</evidence>
<dbReference type="Proteomes" id="UP000005824">
    <property type="component" value="Unassembled WGS sequence"/>
</dbReference>
<reference evidence="6 7" key="1">
    <citation type="journal article" date="2011" name="J. Bacteriol.">
        <title>Genome sequence of Chthoniobacter flavus Ellin428, an aerobic heterotrophic soil bacterium.</title>
        <authorList>
            <person name="Kant R."/>
            <person name="van Passel M.W."/>
            <person name="Palva A."/>
            <person name="Lucas S."/>
            <person name="Lapidus A."/>
            <person name="Glavina Del Rio T."/>
            <person name="Dalin E."/>
            <person name="Tice H."/>
            <person name="Bruce D."/>
            <person name="Goodwin L."/>
            <person name="Pitluck S."/>
            <person name="Larimer F.W."/>
            <person name="Land M.L."/>
            <person name="Hauser L."/>
            <person name="Sangwan P."/>
            <person name="de Vos W.M."/>
            <person name="Janssen P.H."/>
            <person name="Smidt H."/>
        </authorList>
    </citation>
    <scope>NUCLEOTIDE SEQUENCE [LARGE SCALE GENOMIC DNA]</scope>
    <source>
        <strain evidence="6 7">Ellin428</strain>
    </source>
</reference>
<protein>
    <recommendedName>
        <fullName evidence="3">GTP cyclohydrolase 1 type 2 homolog</fullName>
    </recommendedName>
</protein>
<dbReference type="InterPro" id="IPR002678">
    <property type="entry name" value="DUF34/NIF3"/>
</dbReference>
<feature type="binding site" evidence="5">
    <location>
        <position position="223"/>
    </location>
    <ligand>
        <name>a divalent metal cation</name>
        <dbReference type="ChEBI" id="CHEBI:60240"/>
        <label>1</label>
    </ligand>
</feature>
<comment type="caution">
    <text evidence="6">The sequence shown here is derived from an EMBL/GenBank/DDBJ whole genome shotgun (WGS) entry which is preliminary data.</text>
</comment>
<name>B4CVR2_9BACT</name>
<feature type="binding site" evidence="5">
    <location>
        <position position="219"/>
    </location>
    <ligand>
        <name>a divalent metal cation</name>
        <dbReference type="ChEBI" id="CHEBI:60240"/>
        <label>1</label>
    </ligand>
</feature>
<feature type="binding site" evidence="5">
    <location>
        <position position="66"/>
    </location>
    <ligand>
        <name>a divalent metal cation</name>
        <dbReference type="ChEBI" id="CHEBI:60240"/>
        <label>1</label>
    </ligand>
</feature>